<evidence type="ECO:0000256" key="2">
    <source>
        <dbReference type="ARBA" id="ARBA00006167"/>
    </source>
</evidence>
<feature type="site" description="Interaction with DNA" evidence="12">
    <location>
        <position position="185"/>
    </location>
</feature>
<dbReference type="GO" id="GO:0005634">
    <property type="term" value="C:nucleus"/>
    <property type="evidence" value="ECO:0007669"/>
    <property type="project" value="UniProtKB-SubCell"/>
</dbReference>
<dbReference type="PANTHER" id="PTHR11447">
    <property type="entry name" value="CELLULAR TUMOR ANTIGEN P53"/>
    <property type="match status" value="1"/>
</dbReference>
<dbReference type="EMBL" id="JPKZ01003145">
    <property type="protein sequence ID" value="KHN73187.1"/>
    <property type="molecule type" value="Genomic_DNA"/>
</dbReference>
<comment type="caution">
    <text evidence="15">The sequence shown here is derived from an EMBL/GenBank/DDBJ whole genome shotgun (WGS) entry which is preliminary data.</text>
</comment>
<keyword evidence="5 11" id="KW-0862">Zinc</keyword>
<feature type="region of interest" description="Disordered" evidence="13">
    <location>
        <begin position="1"/>
        <end position="28"/>
    </location>
</feature>
<feature type="domain" description="p53 DNA-binding" evidence="14">
    <location>
        <begin position="166"/>
        <end position="340"/>
    </location>
</feature>
<evidence type="ECO:0000256" key="7">
    <source>
        <dbReference type="ARBA" id="ARBA00023125"/>
    </source>
</evidence>
<dbReference type="Proteomes" id="UP000031036">
    <property type="component" value="Unassembled WGS sequence"/>
</dbReference>
<keyword evidence="4 11" id="KW-0479">Metal-binding</keyword>
<evidence type="ECO:0000256" key="6">
    <source>
        <dbReference type="ARBA" id="ARBA00023015"/>
    </source>
</evidence>
<feature type="compositionally biased region" description="Polar residues" evidence="13">
    <location>
        <begin position="146"/>
        <end position="158"/>
    </location>
</feature>
<feature type="binding site" evidence="11">
    <location>
        <position position="244"/>
    </location>
    <ligand>
        <name>Zn(2+)</name>
        <dbReference type="ChEBI" id="CHEBI:29105"/>
    </ligand>
</feature>
<dbReference type="GO" id="GO:0000978">
    <property type="term" value="F:RNA polymerase II cis-regulatory region sequence-specific DNA binding"/>
    <property type="evidence" value="ECO:0007669"/>
    <property type="project" value="TreeGrafter"/>
</dbReference>
<accession>A0A0B2UVT7</accession>
<dbReference type="Pfam" id="PF00870">
    <property type="entry name" value="P53"/>
    <property type="match status" value="1"/>
</dbReference>
<evidence type="ECO:0000313" key="15">
    <source>
        <dbReference type="EMBL" id="KHN73187.1"/>
    </source>
</evidence>
<feature type="binding site" evidence="11">
    <location>
        <position position="301"/>
    </location>
    <ligand>
        <name>Zn(2+)</name>
        <dbReference type="ChEBI" id="CHEBI:29105"/>
    </ligand>
</feature>
<dbReference type="PANTHER" id="PTHR11447:SF16">
    <property type="entry name" value="P53 PROTEIN LONG FORM VARIANT 1"/>
    <property type="match status" value="1"/>
</dbReference>
<feature type="binding site" evidence="11">
    <location>
        <position position="297"/>
    </location>
    <ligand>
        <name>Zn(2+)</name>
        <dbReference type="ChEBI" id="CHEBI:29105"/>
    </ligand>
</feature>
<keyword evidence="3" id="KW-0053">Apoptosis</keyword>
<reference evidence="15 16" key="1">
    <citation type="submission" date="2014-11" db="EMBL/GenBank/DDBJ databases">
        <title>Genetic blueprint of the zoonotic pathogen Toxocara canis.</title>
        <authorList>
            <person name="Zhu X.-Q."/>
            <person name="Korhonen P.K."/>
            <person name="Cai H."/>
            <person name="Young N.D."/>
            <person name="Nejsum P."/>
            <person name="von Samson-Himmelstjerna G."/>
            <person name="Boag P.R."/>
            <person name="Tan P."/>
            <person name="Li Q."/>
            <person name="Min J."/>
            <person name="Yang Y."/>
            <person name="Wang X."/>
            <person name="Fang X."/>
            <person name="Hall R.S."/>
            <person name="Hofmann A."/>
            <person name="Sternberg P.W."/>
            <person name="Jex A.R."/>
            <person name="Gasser R.B."/>
        </authorList>
    </citation>
    <scope>NUCLEOTIDE SEQUENCE [LARGE SCALE GENOMIC DNA]</scope>
    <source>
        <strain evidence="15">PN_DK_2014</strain>
    </source>
</reference>
<dbReference type="STRING" id="6265.A0A0B2UVT7"/>
<dbReference type="GO" id="GO:0046872">
    <property type="term" value="F:metal ion binding"/>
    <property type="evidence" value="ECO:0007669"/>
    <property type="project" value="UniProtKB-KW"/>
</dbReference>
<keyword evidence="9" id="KW-0804">Transcription</keyword>
<keyword evidence="6" id="KW-0805">Transcription regulation</keyword>
<gene>
    <name evidence="15" type="primary">tp53</name>
    <name evidence="15" type="ORF">Tcan_05470</name>
</gene>
<evidence type="ECO:0000256" key="4">
    <source>
        <dbReference type="ARBA" id="ARBA00022723"/>
    </source>
</evidence>
<dbReference type="OMA" id="NSYLAWF"/>
<keyword evidence="7" id="KW-0238">DNA-binding</keyword>
<name>A0A0B2UVT7_TOXCA</name>
<evidence type="ECO:0000256" key="12">
    <source>
        <dbReference type="PIRSR" id="PIRSR602117-2"/>
    </source>
</evidence>
<keyword evidence="10" id="KW-0539">Nucleus</keyword>
<evidence type="ECO:0000256" key="3">
    <source>
        <dbReference type="ARBA" id="ARBA00022703"/>
    </source>
</evidence>
<dbReference type="InterPro" id="IPR008967">
    <property type="entry name" value="p53-like_TF_DNA-bd_sf"/>
</dbReference>
<proteinExistence type="inferred from homology"/>
<feature type="compositionally biased region" description="Low complexity" evidence="13">
    <location>
        <begin position="133"/>
        <end position="145"/>
    </location>
</feature>
<keyword evidence="16" id="KW-1185">Reference proteome</keyword>
<dbReference type="InterPro" id="IPR012346">
    <property type="entry name" value="p53/RUNT-type_TF_DNA-bd_sf"/>
</dbReference>
<keyword evidence="8" id="KW-0010">Activator</keyword>
<evidence type="ECO:0000256" key="1">
    <source>
        <dbReference type="ARBA" id="ARBA00004123"/>
    </source>
</evidence>
<evidence type="ECO:0000256" key="13">
    <source>
        <dbReference type="SAM" id="MobiDB-lite"/>
    </source>
</evidence>
<evidence type="ECO:0000256" key="9">
    <source>
        <dbReference type="ARBA" id="ARBA00023163"/>
    </source>
</evidence>
<evidence type="ECO:0000256" key="5">
    <source>
        <dbReference type="ARBA" id="ARBA00022833"/>
    </source>
</evidence>
<comment type="cofactor">
    <cofactor evidence="11">
        <name>Zn(2+)</name>
        <dbReference type="ChEBI" id="CHEBI:29105"/>
    </cofactor>
    <text evidence="11">Binds 1 zinc ion per subunit.</text>
</comment>
<evidence type="ECO:0000256" key="11">
    <source>
        <dbReference type="PIRSR" id="PIRSR602117-1"/>
    </source>
</evidence>
<dbReference type="GO" id="GO:0000981">
    <property type="term" value="F:DNA-binding transcription factor activity, RNA polymerase II-specific"/>
    <property type="evidence" value="ECO:0007669"/>
    <property type="project" value="TreeGrafter"/>
</dbReference>
<dbReference type="PRINTS" id="PR00386">
    <property type="entry name" value="P53SUPPRESSR"/>
</dbReference>
<feature type="binding site" evidence="11">
    <location>
        <position position="241"/>
    </location>
    <ligand>
        <name>Zn(2+)</name>
        <dbReference type="ChEBI" id="CHEBI:29105"/>
    </ligand>
</feature>
<comment type="subcellular location">
    <subcellularLocation>
        <location evidence="1">Nucleus</location>
    </subcellularLocation>
</comment>
<dbReference type="SUPFAM" id="SSF49417">
    <property type="entry name" value="p53-like transcription factors"/>
    <property type="match status" value="1"/>
</dbReference>
<organism evidence="15 16">
    <name type="scientific">Toxocara canis</name>
    <name type="common">Canine roundworm</name>
    <dbReference type="NCBI Taxonomy" id="6265"/>
    <lineage>
        <taxon>Eukaryota</taxon>
        <taxon>Metazoa</taxon>
        <taxon>Ecdysozoa</taxon>
        <taxon>Nematoda</taxon>
        <taxon>Chromadorea</taxon>
        <taxon>Rhabditida</taxon>
        <taxon>Spirurina</taxon>
        <taxon>Ascaridomorpha</taxon>
        <taxon>Ascaridoidea</taxon>
        <taxon>Toxocaridae</taxon>
        <taxon>Toxocara</taxon>
    </lineage>
</organism>
<protein>
    <submittedName>
        <fullName evidence="15">Cellular tumor antigen p53</fullName>
    </submittedName>
</protein>
<dbReference type="OrthoDB" id="5915660at2759"/>
<evidence type="ECO:0000313" key="16">
    <source>
        <dbReference type="Proteomes" id="UP000031036"/>
    </source>
</evidence>
<evidence type="ECO:0000256" key="8">
    <source>
        <dbReference type="ARBA" id="ARBA00023159"/>
    </source>
</evidence>
<evidence type="ECO:0000259" key="14">
    <source>
        <dbReference type="Pfam" id="PF00870"/>
    </source>
</evidence>
<comment type="similarity">
    <text evidence="2">Belongs to the p53 family.</text>
</comment>
<dbReference type="GO" id="GO:0006915">
    <property type="term" value="P:apoptotic process"/>
    <property type="evidence" value="ECO:0007669"/>
    <property type="project" value="UniProtKB-KW"/>
</dbReference>
<dbReference type="InterPro" id="IPR011615">
    <property type="entry name" value="p53_DNA-bd"/>
</dbReference>
<evidence type="ECO:0000256" key="10">
    <source>
        <dbReference type="ARBA" id="ARBA00023242"/>
    </source>
</evidence>
<dbReference type="InterPro" id="IPR002117">
    <property type="entry name" value="p53_tumour_suppressor"/>
</dbReference>
<feature type="region of interest" description="Disordered" evidence="13">
    <location>
        <begin position="125"/>
        <end position="169"/>
    </location>
</feature>
<dbReference type="Gene3D" id="2.60.40.720">
    <property type="match status" value="1"/>
</dbReference>
<dbReference type="AlphaFoldDB" id="A0A0B2UVT7"/>
<sequence length="529" mass="58878">MCDDSEEGIVWDSSQPSTSAAIPEGEEDPFVSSIPSQEVEGFLCTSPSKIIPPLTASDVARNISSQNLLFGDIELDLDRNQLVLEDEEFLFDLPKDGSTSSVQLADALIDRITADDPVAKEYNNLTPLHPVSDDSSMMTSAESSSNLNQSGLYPQSTNETRERYPNQTPGVYDLKVSVEATSKRKASDYVYQADEKALFARPFVYIPFIVHLSKAPSAGAMLRVYACYSRGEHAAIPVTRCPHHLSADQSSIREHFILLNSSSAVYVNAVGANDRSYVCVPIPESCDPIFVPLQFTCFSSCNGGISRRPLHVCFELEMNGQLVDHYELSLKVCACPARDAILEGFEPPQKKRRTVVTKPVTEVVTKSHCVSSEKKSSFKEDEDTVYEVQVRGRHLYKLVCSIIASYELSRRYLREKADEGKLDTLKSPHTPLSHRTAIPTWLANLELSKYEDLFSAKSLFVIDDLEGVINKKFLCSLGVSEEDSCKMLESYLSWFDVYNAQRQSSLSSHGSSIRIQRTRVRSSTVRLSS</sequence>